<dbReference type="FunFam" id="1.10.150.50:FF:000023">
    <property type="entry name" value="Epidermal growth factor receptor kinase substrate 8"/>
    <property type="match status" value="1"/>
</dbReference>
<dbReference type="InterPro" id="IPR039801">
    <property type="entry name" value="EPS8-like"/>
</dbReference>
<dbReference type="SUPFAM" id="SSF50044">
    <property type="entry name" value="SH3-domain"/>
    <property type="match status" value="1"/>
</dbReference>
<dbReference type="GO" id="GO:0035023">
    <property type="term" value="P:regulation of Rho protein signal transduction"/>
    <property type="evidence" value="ECO:0000318"/>
    <property type="project" value="GO_Central"/>
</dbReference>
<keyword evidence="3 11" id="KW-0728">SH3 domain</keyword>
<dbReference type="GeneTree" id="ENSGT00940000158125"/>
<evidence type="ECO:0000256" key="4">
    <source>
        <dbReference type="ARBA" id="ARBA00022490"/>
    </source>
</evidence>
<comment type="similarity">
    <text evidence="2">Belongs to the EPS8 family.</text>
</comment>
<dbReference type="PANTHER" id="PTHR12287:SF19">
    <property type="entry name" value="EPIDERMAL GROWTH FACTOR RECEPTOR KINASE SUBSTRATE 8-LIKE PROTEIN 1"/>
    <property type="match status" value="1"/>
</dbReference>
<keyword evidence="5" id="KW-0597">Phosphoprotein</keyword>
<dbReference type="Pfam" id="PF22975">
    <property type="entry name" value="EPS8_2nd"/>
    <property type="match status" value="1"/>
</dbReference>
<evidence type="ECO:0000313" key="15">
    <source>
        <dbReference type="Proteomes" id="UP000008143"/>
    </source>
</evidence>
<evidence type="ECO:0000256" key="11">
    <source>
        <dbReference type="PROSITE-ProRule" id="PRU00192"/>
    </source>
</evidence>
<dbReference type="InterPro" id="IPR033928">
    <property type="entry name" value="EPS8_PTB"/>
</dbReference>
<dbReference type="HOGENOM" id="CLU_014510_0_0_1"/>
<dbReference type="GO" id="GO:0007266">
    <property type="term" value="P:Rho protein signal transduction"/>
    <property type="evidence" value="ECO:0000318"/>
    <property type="project" value="GO_Central"/>
</dbReference>
<keyword evidence="4" id="KW-0963">Cytoplasm</keyword>
<dbReference type="SMART" id="SM00326">
    <property type="entry name" value="SH3"/>
    <property type="match status" value="1"/>
</dbReference>
<dbReference type="InterPro" id="IPR041418">
    <property type="entry name" value="SAM_3"/>
</dbReference>
<keyword evidence="15" id="KW-1185">Reference proteome</keyword>
<dbReference type="Pfam" id="PF00018">
    <property type="entry name" value="SH3_1"/>
    <property type="match status" value="1"/>
</dbReference>
<evidence type="ECO:0000256" key="12">
    <source>
        <dbReference type="SAM" id="MobiDB-lite"/>
    </source>
</evidence>
<dbReference type="Pfam" id="PF18016">
    <property type="entry name" value="SAM_3"/>
    <property type="match status" value="1"/>
</dbReference>
<dbReference type="CDD" id="cd09540">
    <property type="entry name" value="SAM_EPS8-like"/>
    <property type="match status" value="1"/>
</dbReference>
<dbReference type="Xenbase" id="XB-GENE-991373">
    <property type="gene designation" value="eps8l1"/>
</dbReference>
<dbReference type="PROSITE" id="PS50002">
    <property type="entry name" value="SH3"/>
    <property type="match status" value="1"/>
</dbReference>
<dbReference type="CDD" id="cd01210">
    <property type="entry name" value="PTB_EPS8"/>
    <property type="match status" value="1"/>
</dbReference>
<evidence type="ECO:0000256" key="8">
    <source>
        <dbReference type="ARBA" id="ARBA00065375"/>
    </source>
</evidence>
<dbReference type="Ensembl" id="ENSXETT00000006943">
    <property type="protein sequence ID" value="ENSXETP00000006943"/>
    <property type="gene ID" value="ENSXETG00000003193"/>
</dbReference>
<comment type="function">
    <text evidence="7">Stimulates guanine exchange activity of SOS1. May play a role in membrane ruffling and remodeling of the actin cytoskeleton.</text>
</comment>
<dbReference type="FunFam" id="2.30.30.40:FF:000071">
    <property type="entry name" value="Epidermal growth factor receptor kinase substrate 8"/>
    <property type="match status" value="1"/>
</dbReference>
<evidence type="ECO:0000256" key="6">
    <source>
        <dbReference type="ARBA" id="ARBA00023054"/>
    </source>
</evidence>
<dbReference type="GO" id="GO:1900029">
    <property type="term" value="P:positive regulation of ruffle assembly"/>
    <property type="evidence" value="ECO:0000318"/>
    <property type="project" value="GO_Central"/>
</dbReference>
<evidence type="ECO:0000256" key="5">
    <source>
        <dbReference type="ARBA" id="ARBA00022553"/>
    </source>
</evidence>
<name>F6T1G3_XENTR</name>
<dbReference type="Gene3D" id="2.30.30.40">
    <property type="entry name" value="SH3 Domains"/>
    <property type="match status" value="1"/>
</dbReference>
<accession>F6T1G3</accession>
<evidence type="ECO:0000259" key="13">
    <source>
        <dbReference type="PROSITE" id="PS50002"/>
    </source>
</evidence>
<evidence type="ECO:0000256" key="7">
    <source>
        <dbReference type="ARBA" id="ARBA00058563"/>
    </source>
</evidence>
<dbReference type="InterPro" id="IPR001452">
    <property type="entry name" value="SH3_domain"/>
</dbReference>
<evidence type="ECO:0000313" key="16">
    <source>
        <dbReference type="RefSeq" id="XP_004916293.1"/>
    </source>
</evidence>
<dbReference type="SUPFAM" id="SSF50729">
    <property type="entry name" value="PH domain-like"/>
    <property type="match status" value="1"/>
</dbReference>
<dbReference type="GO" id="GO:0032587">
    <property type="term" value="C:ruffle membrane"/>
    <property type="evidence" value="ECO:0000318"/>
    <property type="project" value="GO_Central"/>
</dbReference>
<dbReference type="PANTHER" id="PTHR12287">
    <property type="entry name" value="EPIDERMAL GROWTH FACTOR RECEPTOR KINASE SUBSTRATE EPS8-RELATED PROTEIN"/>
    <property type="match status" value="1"/>
</dbReference>
<evidence type="ECO:0000313" key="17">
    <source>
        <dbReference type="Xenbase" id="XB-GENE-991373"/>
    </source>
</evidence>
<reference evidence="16" key="3">
    <citation type="submission" date="2025-04" db="UniProtKB">
        <authorList>
            <consortium name="RefSeq"/>
        </authorList>
    </citation>
    <scope>IDENTIFICATION</scope>
    <source>
        <strain evidence="16">Nigerian</strain>
        <tissue evidence="16">Liver and blood</tissue>
    </source>
</reference>
<dbReference type="InterPro" id="IPR013761">
    <property type="entry name" value="SAM/pointed_sf"/>
</dbReference>
<dbReference type="AlphaFoldDB" id="F6T1G3"/>
<dbReference type="GO" id="GO:0005737">
    <property type="term" value="C:cytoplasm"/>
    <property type="evidence" value="ECO:0007669"/>
    <property type="project" value="UniProtKB-SubCell"/>
</dbReference>
<comment type="subcellular location">
    <subcellularLocation>
        <location evidence="1">Cytoplasm</location>
    </subcellularLocation>
</comment>
<feature type="compositionally biased region" description="Polar residues" evidence="12">
    <location>
        <begin position="599"/>
        <end position="609"/>
    </location>
</feature>
<dbReference type="GeneID" id="100494819"/>
<proteinExistence type="inferred from homology"/>
<feature type="domain" description="SH3" evidence="13">
    <location>
        <begin position="508"/>
        <end position="567"/>
    </location>
</feature>
<reference evidence="14" key="2">
    <citation type="submission" date="2011-06" db="UniProtKB">
        <authorList>
            <consortium name="Ensembl"/>
        </authorList>
    </citation>
    <scope>IDENTIFICATION</scope>
</reference>
<dbReference type="STRING" id="8364.ENSXETP00000006943"/>
<dbReference type="GO" id="GO:0003779">
    <property type="term" value="F:actin binding"/>
    <property type="evidence" value="ECO:0000318"/>
    <property type="project" value="GO_Central"/>
</dbReference>
<dbReference type="InterPro" id="IPR011993">
    <property type="entry name" value="PH-like_dom_sf"/>
</dbReference>
<evidence type="ECO:0000313" key="14">
    <source>
        <dbReference type="Ensembl" id="ENSXETP00000006943"/>
    </source>
</evidence>
<evidence type="ECO:0000256" key="2">
    <source>
        <dbReference type="ARBA" id="ARBA00006197"/>
    </source>
</evidence>
<feature type="region of interest" description="Disordered" evidence="12">
    <location>
        <begin position="572"/>
        <end position="609"/>
    </location>
</feature>
<dbReference type="GO" id="GO:0005886">
    <property type="term" value="C:plasma membrane"/>
    <property type="evidence" value="ECO:0000318"/>
    <property type="project" value="GO_Central"/>
</dbReference>
<dbReference type="InterPro" id="IPR055093">
    <property type="entry name" value="EPS8_2nd"/>
</dbReference>
<dbReference type="AGR" id="Xenbase:XB-GENE-991373"/>
<keyword evidence="6" id="KW-0175">Coiled coil</keyword>
<evidence type="ECO:0000256" key="1">
    <source>
        <dbReference type="ARBA" id="ARBA00004496"/>
    </source>
</evidence>
<dbReference type="InterPro" id="IPR036028">
    <property type="entry name" value="SH3-like_dom_sf"/>
</dbReference>
<dbReference type="Bgee" id="ENSXETG00000003193">
    <property type="expression patterns" value="Expressed in neurula embryo and 9 other cell types or tissues"/>
</dbReference>
<dbReference type="OrthoDB" id="4680325at2759"/>
<dbReference type="CTD" id="54869"/>
<evidence type="ECO:0000256" key="3">
    <source>
        <dbReference type="ARBA" id="ARBA00022443"/>
    </source>
</evidence>
<dbReference type="Gene3D" id="2.30.29.30">
    <property type="entry name" value="Pleckstrin-homology domain (PH domain)/Phosphotyrosine-binding domain (PTB)"/>
    <property type="match status" value="1"/>
</dbReference>
<dbReference type="InterPro" id="IPR035462">
    <property type="entry name" value="Eps8_SH3"/>
</dbReference>
<evidence type="ECO:0000256" key="9">
    <source>
        <dbReference type="ARBA" id="ARBA00067142"/>
    </source>
</evidence>
<organism evidence="14">
    <name type="scientific">Xenopus tropicalis</name>
    <name type="common">Western clawed frog</name>
    <name type="synonym">Silurana tropicalis</name>
    <dbReference type="NCBI Taxonomy" id="8364"/>
    <lineage>
        <taxon>Eukaryota</taxon>
        <taxon>Metazoa</taxon>
        <taxon>Chordata</taxon>
        <taxon>Craniata</taxon>
        <taxon>Vertebrata</taxon>
        <taxon>Euteleostomi</taxon>
        <taxon>Amphibia</taxon>
        <taxon>Batrachia</taxon>
        <taxon>Anura</taxon>
        <taxon>Pipoidea</taxon>
        <taxon>Pipidae</taxon>
        <taxon>Xenopodinae</taxon>
        <taxon>Xenopus</taxon>
        <taxon>Silurana</taxon>
    </lineage>
</organism>
<reference evidence="14" key="1">
    <citation type="journal article" date="2010" name="Science">
        <title>The genome of the Western clawed frog Xenopus tropicalis.</title>
        <authorList>
            <person name="Hellsten U."/>
            <person name="Harland R.M."/>
            <person name="Gilchrist M.J."/>
            <person name="Hendrix D."/>
            <person name="Jurka J."/>
            <person name="Kapitonov V."/>
            <person name="Ovcharenko I."/>
            <person name="Putnam N.H."/>
            <person name="Shu S."/>
            <person name="Taher L."/>
            <person name="Blitz I.L."/>
            <person name="Blumberg B."/>
            <person name="Dichmann D.S."/>
            <person name="Dubchak I."/>
            <person name="Amaya E."/>
            <person name="Detter J.C."/>
            <person name="Fletcher R."/>
            <person name="Gerhard D.S."/>
            <person name="Goodstein D."/>
            <person name="Graves T."/>
            <person name="Grigoriev I.V."/>
            <person name="Grimwood J."/>
            <person name="Kawashima T."/>
            <person name="Lindquist E."/>
            <person name="Lucas S.M."/>
            <person name="Mead P.E."/>
            <person name="Mitros T."/>
            <person name="Ogino H."/>
            <person name="Ohta Y."/>
            <person name="Poliakov A.V."/>
            <person name="Pollet N."/>
            <person name="Robert J."/>
            <person name="Salamov A."/>
            <person name="Sater A.K."/>
            <person name="Schmutz J."/>
            <person name="Terry A."/>
            <person name="Vize P.D."/>
            <person name="Warren W.C."/>
            <person name="Wells D."/>
            <person name="Wills A."/>
            <person name="Wilson R.K."/>
            <person name="Zimmerman L.B."/>
            <person name="Zorn A.M."/>
            <person name="Grainger R."/>
            <person name="Grammer T."/>
            <person name="Khokha M.K."/>
            <person name="Richardson P.M."/>
            <person name="Rokhsar D.S."/>
        </authorList>
    </citation>
    <scope>NUCLEOTIDE SEQUENCE [LARGE SCALE GENOMIC DNA]</scope>
    <source>
        <strain evidence="14">Nigerian</strain>
    </source>
</reference>
<dbReference type="InterPro" id="IPR013625">
    <property type="entry name" value="PTB"/>
</dbReference>
<gene>
    <name evidence="14 16 17" type="primary">eps8l1</name>
</gene>
<comment type="subunit">
    <text evidence="8">Interacts with ABI1. Part of a complex that contains SOS1, ABI1 and EPS8L2. Associates with F-actin.</text>
</comment>
<dbReference type="CDD" id="cd11764">
    <property type="entry name" value="SH3_Eps8"/>
    <property type="match status" value="1"/>
</dbReference>
<dbReference type="Proteomes" id="UP000008143">
    <property type="component" value="Chromosome 7"/>
</dbReference>
<dbReference type="OMA" id="NIIMADV"/>
<dbReference type="ExpressionAtlas" id="F6T1G3">
    <property type="expression patterns" value="baseline"/>
</dbReference>
<dbReference type="Pfam" id="PF08416">
    <property type="entry name" value="PTB"/>
    <property type="match status" value="1"/>
</dbReference>
<sequence length="751" mass="84657">MSSSPQLNGVSKPNAKSIYEQRKKYSNVIMADVSQYQVHHLVTFTIGEDDDVHTVEDAIRKLNAVDSKGKIWIQEMLIEVNSSVVKLVDVNSKEELEEFPLSAIQRCDTVLPERRNHPLLILVCQDTYQPKPDVYFFQSDYVAAHLIKEDINSAVSDFQSGVNAKRPEALRNNMEQIAQGAPGPNTFTPLGQWRQPTSQYVTPAEILEREAQRKPMVKPPRSSLTKIIVSSTDQGQQSIETPQYPQEPLYSEIKRHDKPQQFVQESGSPQLQQKTLKVPGEAATDPSAVRSGHEVDLLNHCFDDIEFFMGSLQKSAEAFKMLNQRKKSRRTKKKEAGEGLLTLRAKPPRIEEYEDAVRKFKYCFCLLARLRNNIVNPSAIELVHFLFGPLRTLVDSCGGVEMPAEITTPLLTNEAVTFLKESLNEQELELWTSLGPNWTKPRLEYPKEFCQPYTPTFRSGWVPVSTNGKPWEDPIELQHRHEELRAQQSAPQVNIPAPIPAVNGHEETDAKRVSCTYDFVARNSSELSVLHGEVLEVIDDSKKWWKVQNRFGQIGYVPYNILAPYTATDANKANVNGSQQSSPSKVPPPKPPKKPSNGIARNSWDQSNGLNQEQITEQGKMERISSMNEELLLRLANGRTAPQKNLNIQKMPDTSIPLTDESSPAEVTAWLQAKGFNTLTVNSLGVLNGVQLFSLRKDEFRAVCPEEGARVYSQVMVQKALLEDSKKISELEAVMERQKKRVDTNGERGTF</sequence>
<dbReference type="FunFam" id="2.30.29.30:FF:000261">
    <property type="entry name" value="Epidermal growth factor receptor kinase substrate 8-like protein 1"/>
    <property type="match status" value="1"/>
</dbReference>
<protein>
    <recommendedName>
        <fullName evidence="9">Epidermal growth factor receptor kinase substrate 8-like protein 1</fullName>
    </recommendedName>
    <alternativeName>
        <fullName evidence="10">Epidermal growth factor receptor pathway substrate 8-related protein 1</fullName>
    </alternativeName>
</protein>
<dbReference type="RefSeq" id="XP_004916293.1">
    <property type="nucleotide sequence ID" value="XM_004916236.4"/>
</dbReference>
<evidence type="ECO:0000256" key="10">
    <source>
        <dbReference type="ARBA" id="ARBA00077699"/>
    </source>
</evidence>
<dbReference type="eggNOG" id="KOG3557">
    <property type="taxonomic scope" value="Eukaryota"/>
</dbReference>
<dbReference type="Gene3D" id="1.10.150.50">
    <property type="entry name" value="Transcription Factor, Ets-1"/>
    <property type="match status" value="1"/>
</dbReference>